<dbReference type="Proteomes" id="UP000251869">
    <property type="component" value="Unassembled WGS sequence"/>
</dbReference>
<accession>A0A365K762</accession>
<sequence>MNTFIKRRTRSSFAVNSIIHMYSKEPVEQKGNTSTTYGISFLVNEAQVFRASPDILITNDLKESWADETFDFVPDALNTALTAGYSVELSGIESDPIVSDRDELRYE</sequence>
<dbReference type="EMBL" id="QLZQ01000002">
    <property type="protein sequence ID" value="RAZ68407.1"/>
    <property type="molecule type" value="Genomic_DNA"/>
</dbReference>
<name>A0A365K762_9BACL</name>
<gene>
    <name evidence="1" type="ORF">DP119_07000</name>
</gene>
<proteinExistence type="predicted"/>
<organism evidence="1 2">
    <name type="scientific">Planococcus maitriensis</name>
    <dbReference type="NCBI Taxonomy" id="221799"/>
    <lineage>
        <taxon>Bacteria</taxon>
        <taxon>Bacillati</taxon>
        <taxon>Bacillota</taxon>
        <taxon>Bacilli</taxon>
        <taxon>Bacillales</taxon>
        <taxon>Caryophanaceae</taxon>
        <taxon>Planococcus</taxon>
    </lineage>
</organism>
<protein>
    <submittedName>
        <fullName evidence="1">Uncharacterized protein</fullName>
    </submittedName>
</protein>
<reference evidence="1 2" key="1">
    <citation type="submission" date="2018-06" db="EMBL/GenBank/DDBJ databases">
        <title>The draft genome sequences of strains SCU63 and S1.</title>
        <authorList>
            <person name="Gan L."/>
        </authorList>
    </citation>
    <scope>NUCLEOTIDE SEQUENCE [LARGE SCALE GENOMIC DNA]</scope>
    <source>
        <strain evidence="1 2">S1</strain>
    </source>
</reference>
<comment type="caution">
    <text evidence="1">The sequence shown here is derived from an EMBL/GenBank/DDBJ whole genome shotgun (WGS) entry which is preliminary data.</text>
</comment>
<dbReference type="OrthoDB" id="3268975at2"/>
<dbReference type="AlphaFoldDB" id="A0A365K762"/>
<evidence type="ECO:0000313" key="1">
    <source>
        <dbReference type="EMBL" id="RAZ68407.1"/>
    </source>
</evidence>
<dbReference type="RefSeq" id="WP_112232208.1">
    <property type="nucleotide sequence ID" value="NZ_QLZQ01000002.1"/>
</dbReference>
<evidence type="ECO:0000313" key="2">
    <source>
        <dbReference type="Proteomes" id="UP000251869"/>
    </source>
</evidence>
<keyword evidence="2" id="KW-1185">Reference proteome</keyword>